<feature type="region of interest" description="Disordered" evidence="1">
    <location>
        <begin position="169"/>
        <end position="259"/>
    </location>
</feature>
<evidence type="ECO:0000313" key="3">
    <source>
        <dbReference type="Proteomes" id="UP000015241"/>
    </source>
</evidence>
<dbReference type="AlphaFoldDB" id="S8EKP1"/>
<dbReference type="EMBL" id="KE504128">
    <property type="protein sequence ID" value="EPT03904.1"/>
    <property type="molecule type" value="Genomic_DNA"/>
</dbReference>
<dbReference type="OrthoDB" id="2800934at2759"/>
<accession>S8EKP1</accession>
<dbReference type="eggNOG" id="ENOG502SZF8">
    <property type="taxonomic scope" value="Eukaryota"/>
</dbReference>
<gene>
    <name evidence="2" type="ORF">FOMPIDRAFT_1046384</name>
</gene>
<proteinExistence type="predicted"/>
<dbReference type="STRING" id="743788.S8EKP1"/>
<protein>
    <submittedName>
        <fullName evidence="2">Uncharacterized protein</fullName>
    </submittedName>
</protein>
<keyword evidence="3" id="KW-1185">Reference proteome</keyword>
<organism evidence="2 3">
    <name type="scientific">Fomitopsis schrenkii</name>
    <name type="common">Brown rot fungus</name>
    <dbReference type="NCBI Taxonomy" id="2126942"/>
    <lineage>
        <taxon>Eukaryota</taxon>
        <taxon>Fungi</taxon>
        <taxon>Dikarya</taxon>
        <taxon>Basidiomycota</taxon>
        <taxon>Agaricomycotina</taxon>
        <taxon>Agaricomycetes</taxon>
        <taxon>Polyporales</taxon>
        <taxon>Fomitopsis</taxon>
    </lineage>
</organism>
<evidence type="ECO:0000313" key="2">
    <source>
        <dbReference type="EMBL" id="EPT03904.1"/>
    </source>
</evidence>
<dbReference type="InParanoid" id="S8EKP1"/>
<evidence type="ECO:0000256" key="1">
    <source>
        <dbReference type="SAM" id="MobiDB-lite"/>
    </source>
</evidence>
<sequence length="311" mass="34686">MAPRRKVKFKHPEYFSKATVDPGDDTWCCNICPPPKPAVQKGMSRTDVQCHEQSYAHIRQVKIQAEKDMQSWLPLGGDPASWDIPEDQNTSWDSWGRVDKMCDYIPFWRDGVQAAERGEKVAKMEDFLERLDREIRERNRSANQWGKDLGLDMWGGAAPVPNAWGAQHQEKPSWEATEQWDGPESGWGDSAGAANGWGVAGGDTWHDDAGGWGVVPDKEPSGPDPTGWGVPEGDWGGWGVSTATESSGKPGPTSADKHRGDKHLWMFVEKVVQEEAASPAKRERLRVFSQLSTEEKVRQIQDVARILRAQA</sequence>
<dbReference type="Proteomes" id="UP000015241">
    <property type="component" value="Unassembled WGS sequence"/>
</dbReference>
<name>S8EKP1_FOMSC</name>
<dbReference type="HOGENOM" id="CLU_829000_0_0_1"/>
<reference evidence="2 3" key="1">
    <citation type="journal article" date="2012" name="Science">
        <title>The Paleozoic origin of enzymatic lignin decomposition reconstructed from 31 fungal genomes.</title>
        <authorList>
            <person name="Floudas D."/>
            <person name="Binder M."/>
            <person name="Riley R."/>
            <person name="Barry K."/>
            <person name="Blanchette R.A."/>
            <person name="Henrissat B."/>
            <person name="Martinez A.T."/>
            <person name="Otillar R."/>
            <person name="Spatafora J.W."/>
            <person name="Yadav J.S."/>
            <person name="Aerts A."/>
            <person name="Benoit I."/>
            <person name="Boyd A."/>
            <person name="Carlson A."/>
            <person name="Copeland A."/>
            <person name="Coutinho P.M."/>
            <person name="de Vries R.P."/>
            <person name="Ferreira P."/>
            <person name="Findley K."/>
            <person name="Foster B."/>
            <person name="Gaskell J."/>
            <person name="Glotzer D."/>
            <person name="Gorecki P."/>
            <person name="Heitman J."/>
            <person name="Hesse C."/>
            <person name="Hori C."/>
            <person name="Igarashi K."/>
            <person name="Jurgens J.A."/>
            <person name="Kallen N."/>
            <person name="Kersten P."/>
            <person name="Kohler A."/>
            <person name="Kuees U."/>
            <person name="Kumar T.K.A."/>
            <person name="Kuo A."/>
            <person name="LaButti K."/>
            <person name="Larrondo L.F."/>
            <person name="Lindquist E."/>
            <person name="Ling A."/>
            <person name="Lombard V."/>
            <person name="Lucas S."/>
            <person name="Lundell T."/>
            <person name="Martin R."/>
            <person name="McLaughlin D.J."/>
            <person name="Morgenstern I."/>
            <person name="Morin E."/>
            <person name="Murat C."/>
            <person name="Nagy L.G."/>
            <person name="Nolan M."/>
            <person name="Ohm R.A."/>
            <person name="Patyshakuliyeva A."/>
            <person name="Rokas A."/>
            <person name="Ruiz-Duenas F.J."/>
            <person name="Sabat G."/>
            <person name="Salamov A."/>
            <person name="Samejima M."/>
            <person name="Schmutz J."/>
            <person name="Slot J.C."/>
            <person name="St John F."/>
            <person name="Stenlid J."/>
            <person name="Sun H."/>
            <person name="Sun S."/>
            <person name="Syed K."/>
            <person name="Tsang A."/>
            <person name="Wiebenga A."/>
            <person name="Young D."/>
            <person name="Pisabarro A."/>
            <person name="Eastwood D.C."/>
            <person name="Martin F."/>
            <person name="Cullen D."/>
            <person name="Grigoriev I.V."/>
            <person name="Hibbett D.S."/>
        </authorList>
    </citation>
    <scope>NUCLEOTIDE SEQUENCE</scope>
    <source>
        <strain evidence="3">FP-58527</strain>
    </source>
</reference>